<reference evidence="1" key="1">
    <citation type="submission" date="2021-02" db="EMBL/GenBank/DDBJ databases">
        <authorList>
            <person name="Syme A R."/>
            <person name="Syme A R."/>
            <person name="Moolhuijzen P."/>
        </authorList>
    </citation>
    <scope>NUCLEOTIDE SEQUENCE</scope>
    <source>
        <strain evidence="1">W1-1</strain>
    </source>
</reference>
<evidence type="ECO:0000313" key="2">
    <source>
        <dbReference type="Proteomes" id="UP000472372"/>
    </source>
</evidence>
<evidence type="ECO:0000313" key="1">
    <source>
        <dbReference type="EMBL" id="CAE7027393.1"/>
    </source>
</evidence>
<gene>
    <name evidence="1" type="ORF">PTTW11_04237</name>
</gene>
<proteinExistence type="predicted"/>
<accession>A0A6S6VYL8</accession>
<protein>
    <submittedName>
        <fullName evidence="1">Uncharacterized protein</fullName>
    </submittedName>
</protein>
<name>A0A6S6VYL8_9PLEO</name>
<sequence>MPPQRTVAVGASLQNRSRAGVLTLPMNGSRVRRLKGWMKMQGIVKNESKRNMEVLYAKRQHRLIFEGKQTIISKDGRVIDDARLDRWGNKFAADLNLINSVAAGKLNGAKLDDMLTKSPPLATPEHYSIATPRPTHLPDQFYPSGKEAFNALFVADKPVKMIFALVLDDVDVHESSSHRHHIGVLGL</sequence>
<dbReference type="AlphaFoldDB" id="A0A6S6VYL8"/>
<dbReference type="EMBL" id="HG992979">
    <property type="protein sequence ID" value="CAE7027393.1"/>
    <property type="molecule type" value="Genomic_DNA"/>
</dbReference>
<organism evidence="1 2">
    <name type="scientific">Pyrenophora teres f. teres</name>
    <dbReference type="NCBI Taxonomy" id="97479"/>
    <lineage>
        <taxon>Eukaryota</taxon>
        <taxon>Fungi</taxon>
        <taxon>Dikarya</taxon>
        <taxon>Ascomycota</taxon>
        <taxon>Pezizomycotina</taxon>
        <taxon>Dothideomycetes</taxon>
        <taxon>Pleosporomycetidae</taxon>
        <taxon>Pleosporales</taxon>
        <taxon>Pleosporineae</taxon>
        <taxon>Pleosporaceae</taxon>
        <taxon>Pyrenophora</taxon>
    </lineage>
</organism>
<dbReference type="Proteomes" id="UP000472372">
    <property type="component" value="Chromosome 3"/>
</dbReference>